<dbReference type="InterPro" id="IPR038174">
    <property type="entry name" value="Strep_pil_link_sf"/>
</dbReference>
<evidence type="ECO:0000256" key="1">
    <source>
        <dbReference type="SAM" id="MobiDB-lite"/>
    </source>
</evidence>
<proteinExistence type="predicted"/>
<dbReference type="InterPro" id="IPR022464">
    <property type="entry name" value="Strep_pil_isopept_link"/>
</dbReference>
<protein>
    <recommendedName>
        <fullName evidence="3">Streptococcal pilin isopeptide linkage domain-containing protein</fullName>
    </recommendedName>
</protein>
<feature type="domain" description="Streptococcal pilin isopeptide linkage" evidence="3">
    <location>
        <begin position="42"/>
        <end position="159"/>
    </location>
</feature>
<dbReference type="Gene3D" id="2.60.40.3050">
    <property type="match status" value="1"/>
</dbReference>
<dbReference type="NCBIfam" id="TIGR03786">
    <property type="entry name" value="strep_pil_rpt"/>
    <property type="match status" value="1"/>
</dbReference>
<evidence type="ECO:0000256" key="2">
    <source>
        <dbReference type="SAM" id="Phobius"/>
    </source>
</evidence>
<organism evidence="4 5">
    <name type="scientific">Aerococcus urinaeequi</name>
    <dbReference type="NCBI Taxonomy" id="51665"/>
    <lineage>
        <taxon>Bacteria</taxon>
        <taxon>Bacillati</taxon>
        <taxon>Bacillota</taxon>
        <taxon>Bacilli</taxon>
        <taxon>Lactobacillales</taxon>
        <taxon>Aerococcaceae</taxon>
        <taxon>Aerococcus</taxon>
    </lineage>
</organism>
<gene>
    <name evidence="4" type="ORF">IMX20_07600</name>
</gene>
<feature type="region of interest" description="Disordered" evidence="1">
    <location>
        <begin position="158"/>
        <end position="188"/>
    </location>
</feature>
<feature type="transmembrane region" description="Helical" evidence="2">
    <location>
        <begin position="194"/>
        <end position="213"/>
    </location>
</feature>
<evidence type="ECO:0000313" key="5">
    <source>
        <dbReference type="Proteomes" id="UP000595091"/>
    </source>
</evidence>
<dbReference type="Pfam" id="PF12892">
    <property type="entry name" value="FctA"/>
    <property type="match status" value="1"/>
</dbReference>
<dbReference type="AlphaFoldDB" id="A0A7M1KRR4"/>
<dbReference type="EMBL" id="CP063065">
    <property type="protein sequence ID" value="QOQ78844.1"/>
    <property type="molecule type" value="Genomic_DNA"/>
</dbReference>
<accession>A0A7M1KRR4</accession>
<dbReference type="Proteomes" id="UP000595091">
    <property type="component" value="Chromosome"/>
</dbReference>
<keyword evidence="2" id="KW-1133">Transmembrane helix</keyword>
<dbReference type="RefSeq" id="WP_197558269.1">
    <property type="nucleotide sequence ID" value="NZ_CP063065.1"/>
</dbReference>
<evidence type="ECO:0000259" key="3">
    <source>
        <dbReference type="Pfam" id="PF12892"/>
    </source>
</evidence>
<name>A0A7M1KRR4_9LACT</name>
<sequence length="219" mass="24175">MKRKYLRTLAMLLIFPLVFIMLVPTISASSLPSLKLPVTVKLSGRPPTEDEDYTIVLKADNPEYPMPEGSVDESYNMTIQGEGSKELPEINFSSVGVYTYTISQLAGVNELASYDDKVYNLVVFVTNAKNGSGLEITVNLYLLGEKEKQDELLFLNNYEKEPSPPPEEEVEIPEPEDKPKEEAEDGFEDTATSAIGLSLFALVGMVGVGTVVTKKKKEN</sequence>
<evidence type="ECO:0000313" key="4">
    <source>
        <dbReference type="EMBL" id="QOQ78844.1"/>
    </source>
</evidence>
<keyword evidence="2" id="KW-0812">Transmembrane</keyword>
<keyword evidence="2" id="KW-0472">Membrane</keyword>
<reference evidence="4 5" key="1">
    <citation type="submission" date="2020-10" db="EMBL/GenBank/DDBJ databases">
        <title>Plasmid carrying two tetracycline resistance determinant.</title>
        <authorList>
            <person name="Yang Q."/>
        </authorList>
    </citation>
    <scope>NUCLEOTIDE SEQUENCE [LARGE SCALE GENOMIC DNA]</scope>
    <source>
        <strain evidence="4 5">T43</strain>
    </source>
</reference>